<dbReference type="PANTHER" id="PTHR45828">
    <property type="entry name" value="CYTOCHROME B561/FERRIC REDUCTASE TRANSMEMBRANE"/>
    <property type="match status" value="1"/>
</dbReference>
<feature type="chain" id="PRO_5002935413" description="Reelin domain-containing protein" evidence="2">
    <location>
        <begin position="20"/>
        <end position="238"/>
    </location>
</feature>
<evidence type="ECO:0000256" key="2">
    <source>
        <dbReference type="SAM" id="SignalP"/>
    </source>
</evidence>
<keyword evidence="2" id="KW-0732">Signal</keyword>
<evidence type="ECO:0000313" key="4">
    <source>
        <dbReference type="EMBL" id="EEN58673.1"/>
    </source>
</evidence>
<feature type="signal peptide" evidence="2">
    <location>
        <begin position="1"/>
        <end position="19"/>
    </location>
</feature>
<dbReference type="InterPro" id="IPR002861">
    <property type="entry name" value="Reeler_dom"/>
</dbReference>
<feature type="domain" description="Reelin" evidence="3">
    <location>
        <begin position="117"/>
        <end position="167"/>
    </location>
</feature>
<feature type="compositionally biased region" description="Polar residues" evidence="1">
    <location>
        <begin position="62"/>
        <end position="76"/>
    </location>
</feature>
<organism>
    <name type="scientific">Branchiostoma floridae</name>
    <name type="common">Florida lancelet</name>
    <name type="synonym">Amphioxus</name>
    <dbReference type="NCBI Taxonomy" id="7739"/>
    <lineage>
        <taxon>Eukaryota</taxon>
        <taxon>Metazoa</taxon>
        <taxon>Chordata</taxon>
        <taxon>Cephalochordata</taxon>
        <taxon>Leptocardii</taxon>
        <taxon>Amphioxiformes</taxon>
        <taxon>Branchiostomatidae</taxon>
        <taxon>Branchiostoma</taxon>
    </lineage>
</organism>
<dbReference type="AlphaFoldDB" id="C3YM79"/>
<evidence type="ECO:0000256" key="1">
    <source>
        <dbReference type="SAM" id="MobiDB-lite"/>
    </source>
</evidence>
<evidence type="ECO:0000259" key="3">
    <source>
        <dbReference type="Pfam" id="PF02014"/>
    </source>
</evidence>
<proteinExistence type="predicted"/>
<dbReference type="EMBL" id="GG666529">
    <property type="protein sequence ID" value="EEN58673.1"/>
    <property type="molecule type" value="Genomic_DNA"/>
</dbReference>
<protein>
    <recommendedName>
        <fullName evidence="3">Reelin domain-containing protein</fullName>
    </recommendedName>
</protein>
<feature type="region of interest" description="Disordered" evidence="1">
    <location>
        <begin position="50"/>
        <end position="76"/>
    </location>
</feature>
<accession>C3YM79</accession>
<dbReference type="InterPro" id="IPR051237">
    <property type="entry name" value="Ferric-chelate_Red/DefProt"/>
</dbReference>
<name>C3YM79_BRAFL</name>
<dbReference type="Pfam" id="PF02014">
    <property type="entry name" value="Reeler"/>
    <property type="match status" value="1"/>
</dbReference>
<dbReference type="PANTHER" id="PTHR45828:SF45">
    <property type="entry name" value="REELIN DOMAIN-CONTAINING PROTEIN"/>
    <property type="match status" value="1"/>
</dbReference>
<reference evidence="4" key="1">
    <citation type="journal article" date="2008" name="Nature">
        <title>The amphioxus genome and the evolution of the chordate karyotype.</title>
        <authorList>
            <consortium name="US DOE Joint Genome Institute (JGI-PGF)"/>
            <person name="Putnam N.H."/>
            <person name="Butts T."/>
            <person name="Ferrier D.E.K."/>
            <person name="Furlong R.F."/>
            <person name="Hellsten U."/>
            <person name="Kawashima T."/>
            <person name="Robinson-Rechavi M."/>
            <person name="Shoguchi E."/>
            <person name="Terry A."/>
            <person name="Yu J.-K."/>
            <person name="Benito-Gutierrez E.L."/>
            <person name="Dubchak I."/>
            <person name="Garcia-Fernandez J."/>
            <person name="Gibson-Brown J.J."/>
            <person name="Grigoriev I.V."/>
            <person name="Horton A.C."/>
            <person name="de Jong P.J."/>
            <person name="Jurka J."/>
            <person name="Kapitonov V.V."/>
            <person name="Kohara Y."/>
            <person name="Kuroki Y."/>
            <person name="Lindquist E."/>
            <person name="Lucas S."/>
            <person name="Osoegawa K."/>
            <person name="Pennacchio L.A."/>
            <person name="Salamov A.A."/>
            <person name="Satou Y."/>
            <person name="Sauka-Spengler T."/>
            <person name="Schmutz J."/>
            <person name="Shin-I T."/>
            <person name="Toyoda A."/>
            <person name="Bronner-Fraser M."/>
            <person name="Fujiyama A."/>
            <person name="Holland L.Z."/>
            <person name="Holland P.W.H."/>
            <person name="Satoh N."/>
            <person name="Rokhsar D.S."/>
        </authorList>
    </citation>
    <scope>NUCLEOTIDE SEQUENCE [LARGE SCALE GENOMIC DNA]</scope>
    <source>
        <strain evidence="4">S238N-H82</strain>
        <tissue evidence="4">Testes</tissue>
    </source>
</reference>
<dbReference type="InParanoid" id="C3YM79"/>
<gene>
    <name evidence="4" type="ORF">BRAFLDRAFT_72971</name>
</gene>
<sequence>MALNAFFCILLCLFVGFRGDALFSGPPKDYGQASLENSRRPLCTHAVPSASQAEVGLPDTRAPSSQPARQSDPSVPLNTTCVRKKLFQMWRVIFSLLALTADPDVWAFPTGAPTSVCDSMFPSHEAGAQGSLSPYELVVNKDTYAGGEEVQVTLKKLVTLGSLKGSLSKPARSTDQQKHTESSLLLILSPKLSTVAVRQTLKATVVMTEKIFWVNVLSALVQDATDLPAGDLASKVSK</sequence>